<dbReference type="InterPro" id="IPR040591">
    <property type="entry name" value="RqcP2_RBD"/>
</dbReference>
<dbReference type="Gene3D" id="3.30.1370.160">
    <property type="match status" value="1"/>
</dbReference>
<dbReference type="Pfam" id="PF01479">
    <property type="entry name" value="S4"/>
    <property type="match status" value="1"/>
</dbReference>
<evidence type="ECO:0000313" key="3">
    <source>
        <dbReference type="EMBL" id="USS85519.1"/>
    </source>
</evidence>
<dbReference type="Proteomes" id="UP001056707">
    <property type="component" value="Chromosome"/>
</dbReference>
<dbReference type="InterPro" id="IPR036986">
    <property type="entry name" value="S4_RNA-bd_sf"/>
</dbReference>
<dbReference type="SMART" id="SM00363">
    <property type="entry name" value="S4"/>
    <property type="match status" value="1"/>
</dbReference>
<proteinExistence type="predicted"/>
<keyword evidence="4" id="KW-1185">Reference proteome</keyword>
<organism evidence="3 4">
    <name type="scientific">Fructilactobacillus myrtifloralis</name>
    <dbReference type="NCBI Taxonomy" id="2940301"/>
    <lineage>
        <taxon>Bacteria</taxon>
        <taxon>Bacillati</taxon>
        <taxon>Bacillota</taxon>
        <taxon>Bacilli</taxon>
        <taxon>Lactobacillales</taxon>
        <taxon>Lactobacillaceae</taxon>
        <taxon>Fructilactobacillus</taxon>
    </lineage>
</organism>
<sequence>MGLTSNVTQHFRASELPFLHQASDWLAQAQTEYRPILTGFLNERERYLVQTLVNREPDVYFAANGGYPGAEMQRGLLYPEYFTPAETDFELGLLEIKYPAKFATLQHRQVLGALLGSGIERNVIGDLITDGSRWQVVTQLTMMEYLERTVTEMGRTKVQLLPQPLTERLPVHDDGQVVHVTLPSLRLDVVIATLFRMSRAGAKALVTHGKVRLNWFTYDQPDYELAVHDLISVRGFGRIKFDEQNGVSKKGKIKAAFDVIKNK</sequence>
<dbReference type="InterPro" id="IPR012677">
    <property type="entry name" value="Nucleotide-bd_a/b_plait_sf"/>
</dbReference>
<dbReference type="EMBL" id="CP097116">
    <property type="protein sequence ID" value="USS85519.1"/>
    <property type="molecule type" value="Genomic_DNA"/>
</dbReference>
<dbReference type="RefSeq" id="WP_252750414.1">
    <property type="nucleotide sequence ID" value="NZ_CP097116.1"/>
</dbReference>
<dbReference type="PROSITE" id="PS50889">
    <property type="entry name" value="S4"/>
    <property type="match status" value="1"/>
</dbReference>
<dbReference type="InterPro" id="IPR002942">
    <property type="entry name" value="S4_RNA-bd"/>
</dbReference>
<dbReference type="SUPFAM" id="SSF55174">
    <property type="entry name" value="Alpha-L RNA-binding motif"/>
    <property type="match status" value="1"/>
</dbReference>
<feature type="domain" description="RNA-binding S4" evidence="2">
    <location>
        <begin position="185"/>
        <end position="252"/>
    </location>
</feature>
<accession>A0ABY5BPX2</accession>
<name>A0ABY5BPX2_9LACO</name>
<evidence type="ECO:0000256" key="1">
    <source>
        <dbReference type="PROSITE-ProRule" id="PRU00182"/>
    </source>
</evidence>
<dbReference type="Gene3D" id="3.30.70.330">
    <property type="match status" value="1"/>
</dbReference>
<protein>
    <submittedName>
        <fullName evidence="3">YlmH/Sll1252 family protein</fullName>
    </submittedName>
</protein>
<dbReference type="Gene3D" id="3.10.290.10">
    <property type="entry name" value="RNA-binding S4 domain"/>
    <property type="match status" value="1"/>
</dbReference>
<keyword evidence="1" id="KW-0694">RNA-binding</keyword>
<evidence type="ECO:0000259" key="2">
    <source>
        <dbReference type="SMART" id="SM00363"/>
    </source>
</evidence>
<dbReference type="Pfam" id="PF17774">
    <property type="entry name" value="YlmH_RBD"/>
    <property type="match status" value="1"/>
</dbReference>
<reference evidence="3" key="1">
    <citation type="submission" date="2022-05" db="EMBL/GenBank/DDBJ databases">
        <authorList>
            <person name="Oliphant S.A."/>
            <person name="Watson-Haigh N.S."/>
            <person name="Sumby K.M."/>
            <person name="Gardner J.M."/>
            <person name="Jiranek V."/>
        </authorList>
    </citation>
    <scope>NUCLEOTIDE SEQUENCE</scope>
    <source>
        <strain evidence="3">KI16_H9</strain>
    </source>
</reference>
<dbReference type="CDD" id="cd00165">
    <property type="entry name" value="S4"/>
    <property type="match status" value="1"/>
</dbReference>
<gene>
    <name evidence="3" type="ORF">M3M35_02310</name>
</gene>
<evidence type="ECO:0000313" key="4">
    <source>
        <dbReference type="Proteomes" id="UP001056707"/>
    </source>
</evidence>